<dbReference type="EMBL" id="LBBL01000078">
    <property type="protein sequence ID" value="KKF95789.1"/>
    <property type="molecule type" value="Genomic_DNA"/>
</dbReference>
<dbReference type="PANTHER" id="PTHR24148:SF64">
    <property type="entry name" value="HETEROKARYON INCOMPATIBILITY DOMAIN-CONTAINING PROTEIN"/>
    <property type="match status" value="1"/>
</dbReference>
<dbReference type="InterPro" id="IPR052895">
    <property type="entry name" value="HetReg/Transcr_Mod"/>
</dbReference>
<organism evidence="3 4">
    <name type="scientific">Ceratocystis fimbriata f. sp. platani</name>
    <dbReference type="NCBI Taxonomy" id="88771"/>
    <lineage>
        <taxon>Eukaryota</taxon>
        <taxon>Fungi</taxon>
        <taxon>Dikarya</taxon>
        <taxon>Ascomycota</taxon>
        <taxon>Pezizomycotina</taxon>
        <taxon>Sordariomycetes</taxon>
        <taxon>Hypocreomycetidae</taxon>
        <taxon>Microascales</taxon>
        <taxon>Ceratocystidaceae</taxon>
        <taxon>Ceratocystis</taxon>
    </lineage>
</organism>
<evidence type="ECO:0000256" key="1">
    <source>
        <dbReference type="SAM" id="MobiDB-lite"/>
    </source>
</evidence>
<keyword evidence="4" id="KW-1185">Reference proteome</keyword>
<dbReference type="Pfam" id="PF06985">
    <property type="entry name" value="HET"/>
    <property type="match status" value="1"/>
</dbReference>
<evidence type="ECO:0000313" key="4">
    <source>
        <dbReference type="Proteomes" id="UP000034841"/>
    </source>
</evidence>
<feature type="region of interest" description="Disordered" evidence="1">
    <location>
        <begin position="450"/>
        <end position="473"/>
    </location>
</feature>
<protein>
    <submittedName>
        <fullName evidence="3">Heterokaryon incompatibility protein (HET)</fullName>
    </submittedName>
</protein>
<gene>
    <name evidence="3" type="ORF">CFO_g1844</name>
</gene>
<evidence type="ECO:0000259" key="2">
    <source>
        <dbReference type="Pfam" id="PF06985"/>
    </source>
</evidence>
<feature type="domain" description="Heterokaryon incompatibility" evidence="2">
    <location>
        <begin position="189"/>
        <end position="368"/>
    </location>
</feature>
<accession>A0A0F8DIP8</accession>
<dbReference type="InterPro" id="IPR010730">
    <property type="entry name" value="HET"/>
</dbReference>
<evidence type="ECO:0000313" key="3">
    <source>
        <dbReference type="EMBL" id="KKF95789.1"/>
    </source>
</evidence>
<sequence>MKGFEYSALPTAKSIRLVQIVPRQPDEDLESQIHLKSRVVYLSPTRLRRGESKTPPLRPSINFDSYVTQPLYPERFRVLENKGLRQRLREKFKRDTAPKYKAPPSPDSEEPPADLVLGGRKKKSISSDLSSVLIRDGLLDSHSCSSSVSDICKVKCRPLRTATDPPNKEPQFRDRYNWGSDHGPISGNYVALSYSSTTEAEPELVTIDGANKPVNASVVAALRRFRELELFKNGLWMWVDTLCINKEDPDEVASQLELVSTIYQQAGNVIIWLGEPIKNDPISRAMAYVQEISRHCRNEYLRAFDHDPAASPGHRQRARLQLYATKKIWQDKMSAFMEERIEDTLKLAASIFTLYGNSYWRRRWVVQELAAAGPGAPVFCGEHMTQWRYVRDAAELLEPFEGLMEQLLQEVLAQHYIQLEGQFSIEHINEISRLSEHIYETTIMKTGKKSKMAEGMGSGTEIDKAGQTGGTPKGHEVIKRAMALSANTECTYIKDCVLSLVSIPGMVKMPIDQTQSASKIFCNFAERCLSEDVSLSTLSLLDGRHECDGNLPSWCPNFARPEMARTKPLMGNWCANGAVNGEMRMPWAATYFEREGSQPVFRAMGWQVDKIDGLGAISPVDFYHLALGKGVDCDVVQSTSRRRASRGEASAALWRTLTASTRCPTDGEMQDILFALTDVPPFEASPDYARWHFLQASQNLVFNFNTLSTLLHQAPTPYSASPEALRMRKEVTARIKNRRLAVTAKGRLALVPAATQKGDQIAILVSHGTPMVIRPKKRQGGDMWCEIIGEAFVDGIMSESFGRMLVKKESWYADLLYLHCM</sequence>
<comment type="caution">
    <text evidence="3">The sequence shown here is derived from an EMBL/GenBank/DDBJ whole genome shotgun (WGS) entry which is preliminary data.</text>
</comment>
<dbReference type="OrthoDB" id="265717at2759"/>
<dbReference type="PANTHER" id="PTHR24148">
    <property type="entry name" value="ANKYRIN REPEAT DOMAIN-CONTAINING PROTEIN 39 HOMOLOG-RELATED"/>
    <property type="match status" value="1"/>
</dbReference>
<dbReference type="AlphaFoldDB" id="A0A0F8DIP8"/>
<feature type="region of interest" description="Disordered" evidence="1">
    <location>
        <begin position="89"/>
        <end position="121"/>
    </location>
</feature>
<dbReference type="Pfam" id="PF26639">
    <property type="entry name" value="Het-6_barrel"/>
    <property type="match status" value="1"/>
</dbReference>
<dbReference type="Proteomes" id="UP000034841">
    <property type="component" value="Unassembled WGS sequence"/>
</dbReference>
<reference evidence="3 4" key="1">
    <citation type="submission" date="2015-04" db="EMBL/GenBank/DDBJ databases">
        <title>Genome sequence of Ceratocystis platani, a major pathogen of plane trees.</title>
        <authorList>
            <person name="Belbahri L."/>
        </authorList>
    </citation>
    <scope>NUCLEOTIDE SEQUENCE [LARGE SCALE GENOMIC DNA]</scope>
    <source>
        <strain evidence="3 4">CFO</strain>
    </source>
</reference>
<name>A0A0F8DIP8_CERFI</name>
<feature type="compositionally biased region" description="Basic and acidic residues" evidence="1">
    <location>
        <begin position="89"/>
        <end position="98"/>
    </location>
</feature>
<proteinExistence type="predicted"/>